<reference evidence="3 4" key="2">
    <citation type="submission" date="2024-07" db="EMBL/GenBank/DDBJ databases">
        <authorList>
            <person name="Akdeniz Z."/>
        </authorList>
    </citation>
    <scope>NUCLEOTIDE SEQUENCE [LARGE SCALE GENOMIC DNA]</scope>
</reference>
<protein>
    <submittedName>
        <fullName evidence="3">Hypothetical_protein</fullName>
    </submittedName>
</protein>
<evidence type="ECO:0000256" key="1">
    <source>
        <dbReference type="SAM" id="MobiDB-lite"/>
    </source>
</evidence>
<gene>
    <name evidence="3" type="ORF">HINF_LOCUS43253</name>
    <name evidence="2" type="ORF">HINF_LOCUS44411</name>
</gene>
<evidence type="ECO:0000313" key="3">
    <source>
        <dbReference type="EMBL" id="CAL6049399.1"/>
    </source>
</evidence>
<evidence type="ECO:0000313" key="2">
    <source>
        <dbReference type="EMBL" id="CAI9956766.1"/>
    </source>
</evidence>
<keyword evidence="4" id="KW-1185">Reference proteome</keyword>
<comment type="caution">
    <text evidence="2">The sequence shown here is derived from an EMBL/GenBank/DDBJ whole genome shotgun (WGS) entry which is preliminary data.</text>
</comment>
<proteinExistence type="predicted"/>
<accession>A0AA86QI72</accession>
<dbReference type="AlphaFoldDB" id="A0AA86QI72"/>
<sequence length="135" mass="15541">MQGYDFQTRHFPLQLVSEEGGKDRGAHRSLEGRRTPGRQVSDHELQQPEIQNSCKDMIFTQNLQPHKVKVQLIVSKLDFQYCSKIIVIFDSKSSVGDASLDCKLSWIISRSSKYFDFQIYLIVLVLLNMSSHTSF</sequence>
<reference evidence="2" key="1">
    <citation type="submission" date="2023-06" db="EMBL/GenBank/DDBJ databases">
        <authorList>
            <person name="Kurt Z."/>
        </authorList>
    </citation>
    <scope>NUCLEOTIDE SEQUENCE</scope>
</reference>
<feature type="region of interest" description="Disordered" evidence="1">
    <location>
        <begin position="21"/>
        <end position="44"/>
    </location>
</feature>
<organism evidence="2">
    <name type="scientific">Hexamita inflata</name>
    <dbReference type="NCBI Taxonomy" id="28002"/>
    <lineage>
        <taxon>Eukaryota</taxon>
        <taxon>Metamonada</taxon>
        <taxon>Diplomonadida</taxon>
        <taxon>Hexamitidae</taxon>
        <taxon>Hexamitinae</taxon>
        <taxon>Hexamita</taxon>
    </lineage>
</organism>
<evidence type="ECO:0000313" key="4">
    <source>
        <dbReference type="Proteomes" id="UP001642409"/>
    </source>
</evidence>
<dbReference type="EMBL" id="CAXDID020000179">
    <property type="protein sequence ID" value="CAL6049399.1"/>
    <property type="molecule type" value="Genomic_DNA"/>
</dbReference>
<name>A0AA86QI72_9EUKA</name>
<dbReference type="EMBL" id="CATOUU010000879">
    <property type="protein sequence ID" value="CAI9956766.1"/>
    <property type="molecule type" value="Genomic_DNA"/>
</dbReference>
<dbReference type="Proteomes" id="UP001642409">
    <property type="component" value="Unassembled WGS sequence"/>
</dbReference>